<dbReference type="InterPro" id="IPR036737">
    <property type="entry name" value="OmpA-like_sf"/>
</dbReference>
<evidence type="ECO:0000256" key="2">
    <source>
        <dbReference type="SAM" id="SignalP"/>
    </source>
</evidence>
<dbReference type="Pfam" id="PF12984">
    <property type="entry name" value="DUF3868"/>
    <property type="match status" value="1"/>
</dbReference>
<keyword evidence="2" id="KW-0732">Signal</keyword>
<dbReference type="Proteomes" id="UP000438914">
    <property type="component" value="Unassembled WGS sequence"/>
</dbReference>
<evidence type="ECO:0000313" key="4">
    <source>
        <dbReference type="EMBL" id="MST85053.1"/>
    </source>
</evidence>
<keyword evidence="5" id="KW-1185">Reference proteome</keyword>
<evidence type="ECO:0000259" key="3">
    <source>
        <dbReference type="Pfam" id="PF12984"/>
    </source>
</evidence>
<gene>
    <name evidence="4" type="ORF">FYJ73_10340</name>
</gene>
<dbReference type="RefSeq" id="WP_154534638.1">
    <property type="nucleotide sequence ID" value="NZ_VUNG01000027.1"/>
</dbReference>
<proteinExistence type="predicted"/>
<reference evidence="4 5" key="1">
    <citation type="submission" date="2019-08" db="EMBL/GenBank/DDBJ databases">
        <title>In-depth cultivation of the pig gut microbiome towards novel bacterial diversity and tailored functional studies.</title>
        <authorList>
            <person name="Wylensek D."/>
            <person name="Hitch T.C.A."/>
            <person name="Clavel T."/>
        </authorList>
    </citation>
    <scope>NUCLEOTIDE SEQUENCE [LARGE SCALE GENOMIC DNA]</scope>
    <source>
        <strain evidence="4 5">LKV-178-WT-2A</strain>
    </source>
</reference>
<feature type="signal peptide" evidence="2">
    <location>
        <begin position="1"/>
        <end position="19"/>
    </location>
</feature>
<sequence length="440" mass="49859">MKSYIIAIATLFSVTATHAQDCTHLAVANNEMRLENVKVERAGNFLTLAMDLNLDSLRLPSNTQLVYTPILHTEQGDKQLPEIVVNGRKQQVMYQRGFYNGRYAADATVVRRYNGKEQTAHYLATIPLDKSVRSYDVDLHEDLCGCGDKVDGTTYTLKKHYLPNLPLVRPQVEAVKIRHLDKRAYIDFPVDQVTLYPNYRRNPAQLDSIISTIIALKADKNLEVSTINIHGYASPESPYDHNAYLATNRAKTLTDFVRRQVNLPASLFTVSSTAEDWDGLVNFIKNSNLEHKSEILAIASDTSLAPDAREARIKQKYADEYKFMLSNWYPALRHSDYHITYKVKPFDVETAKQVIKTQPQLLSEEEMFMVAQTYEPGSKDFNDVMQTAIRLFPNNATANLNTAIVLLNEGKADDAKPYLDKAGNSKEAQQARQAYEELKK</sequence>
<feature type="domain" description="DUF3868" evidence="3">
    <location>
        <begin position="31"/>
        <end position="96"/>
    </location>
</feature>
<dbReference type="AlphaFoldDB" id="A0A7K0KGJ7"/>
<evidence type="ECO:0000256" key="1">
    <source>
        <dbReference type="SAM" id="MobiDB-lite"/>
    </source>
</evidence>
<accession>A0A7K0KGJ7</accession>
<comment type="caution">
    <text evidence="4">The sequence shown here is derived from an EMBL/GenBank/DDBJ whole genome shotgun (WGS) entry which is preliminary data.</text>
</comment>
<name>A0A7K0KGJ7_9BACT</name>
<dbReference type="Gene3D" id="3.30.1330.60">
    <property type="entry name" value="OmpA-like domain"/>
    <property type="match status" value="1"/>
</dbReference>
<feature type="region of interest" description="Disordered" evidence="1">
    <location>
        <begin position="416"/>
        <end position="440"/>
    </location>
</feature>
<feature type="chain" id="PRO_5029507080" evidence="2">
    <location>
        <begin position="20"/>
        <end position="440"/>
    </location>
</feature>
<evidence type="ECO:0000313" key="5">
    <source>
        <dbReference type="Proteomes" id="UP000438914"/>
    </source>
</evidence>
<dbReference type="EMBL" id="VUNG01000027">
    <property type="protein sequence ID" value="MST85053.1"/>
    <property type="molecule type" value="Genomic_DNA"/>
</dbReference>
<dbReference type="SUPFAM" id="SSF103088">
    <property type="entry name" value="OmpA-like"/>
    <property type="match status" value="1"/>
</dbReference>
<dbReference type="InterPro" id="IPR024480">
    <property type="entry name" value="DUF3868"/>
</dbReference>
<protein>
    <submittedName>
        <fullName evidence="4">DUF3868 domain-containing protein</fullName>
    </submittedName>
</protein>
<organism evidence="4 5">
    <name type="scientific">Hallella mizrahii</name>
    <dbReference type="NCBI Taxonomy" id="2606637"/>
    <lineage>
        <taxon>Bacteria</taxon>
        <taxon>Pseudomonadati</taxon>
        <taxon>Bacteroidota</taxon>
        <taxon>Bacteroidia</taxon>
        <taxon>Bacteroidales</taxon>
        <taxon>Prevotellaceae</taxon>
        <taxon>Hallella</taxon>
    </lineage>
</organism>